<name>A0A7C4RQX5_9BACT</name>
<reference evidence="1" key="1">
    <citation type="journal article" date="2020" name="mSystems">
        <title>Genome- and Community-Level Interaction Insights into Carbon Utilization and Element Cycling Functions of Hydrothermarchaeota in Hydrothermal Sediment.</title>
        <authorList>
            <person name="Zhou Z."/>
            <person name="Liu Y."/>
            <person name="Xu W."/>
            <person name="Pan J."/>
            <person name="Luo Z.H."/>
            <person name="Li M."/>
        </authorList>
    </citation>
    <scope>NUCLEOTIDE SEQUENCE [LARGE SCALE GENOMIC DNA]</scope>
    <source>
        <strain evidence="1">SpSt-477</strain>
    </source>
</reference>
<sequence length="75" mass="8699">MSIRDSSAGSRRTRGRKAETECHCCRKSYRFCWQCRHCGFAICQNCMSEWVQWLSCNGITWYCPDCGETNGFGNQ</sequence>
<dbReference type="AlphaFoldDB" id="A0A7C4RQX5"/>
<dbReference type="InterPro" id="IPR011011">
    <property type="entry name" value="Znf_FYVE_PHD"/>
</dbReference>
<dbReference type="EMBL" id="DSUH01000087">
    <property type="protein sequence ID" value="HGU32012.1"/>
    <property type="molecule type" value="Genomic_DNA"/>
</dbReference>
<protein>
    <recommendedName>
        <fullName evidence="2">RING-type domain-containing protein</fullName>
    </recommendedName>
</protein>
<accession>A0A7C4RQX5</accession>
<evidence type="ECO:0008006" key="2">
    <source>
        <dbReference type="Google" id="ProtNLM"/>
    </source>
</evidence>
<dbReference type="SUPFAM" id="SSF57903">
    <property type="entry name" value="FYVE/PHD zinc finger"/>
    <property type="match status" value="1"/>
</dbReference>
<proteinExistence type="predicted"/>
<gene>
    <name evidence="1" type="ORF">ENS29_04050</name>
</gene>
<evidence type="ECO:0000313" key="1">
    <source>
        <dbReference type="EMBL" id="HGU32012.1"/>
    </source>
</evidence>
<organism evidence="1">
    <name type="scientific">Desulfatirhabdium butyrativorans</name>
    <dbReference type="NCBI Taxonomy" id="340467"/>
    <lineage>
        <taxon>Bacteria</taxon>
        <taxon>Pseudomonadati</taxon>
        <taxon>Thermodesulfobacteriota</taxon>
        <taxon>Desulfobacteria</taxon>
        <taxon>Desulfobacterales</taxon>
        <taxon>Desulfatirhabdiaceae</taxon>
        <taxon>Desulfatirhabdium</taxon>
    </lineage>
</organism>
<comment type="caution">
    <text evidence="1">The sequence shown here is derived from an EMBL/GenBank/DDBJ whole genome shotgun (WGS) entry which is preliminary data.</text>
</comment>